<dbReference type="Proteomes" id="UP000307164">
    <property type="component" value="Unassembled WGS sequence"/>
</dbReference>
<name>A0ABY2VZI7_9GAMM</name>
<organism evidence="1 2">
    <name type="scientific">Pseudoalteromonas aurantia</name>
    <dbReference type="NCBI Taxonomy" id="43654"/>
    <lineage>
        <taxon>Bacteria</taxon>
        <taxon>Pseudomonadati</taxon>
        <taxon>Pseudomonadota</taxon>
        <taxon>Gammaproteobacteria</taxon>
        <taxon>Alteromonadales</taxon>
        <taxon>Pseudoalteromonadaceae</taxon>
        <taxon>Pseudoalteromonas</taxon>
    </lineage>
</organism>
<sequence>MVLVPVFGVVPDLRQEDGVWGLLRGANLRWILTFVREAKLGRETKVGSGVQKQGGGITCP</sequence>
<evidence type="ECO:0000313" key="2">
    <source>
        <dbReference type="Proteomes" id="UP000307164"/>
    </source>
</evidence>
<proteinExistence type="predicted"/>
<comment type="caution">
    <text evidence="1">The sequence shown here is derived from an EMBL/GenBank/DDBJ whole genome shotgun (WGS) entry which is preliminary data.</text>
</comment>
<dbReference type="EMBL" id="PNBW01000034">
    <property type="protein sequence ID" value="TMO75806.1"/>
    <property type="molecule type" value="Genomic_DNA"/>
</dbReference>
<reference evidence="1 2" key="1">
    <citation type="submission" date="2018-01" db="EMBL/GenBank/DDBJ databases">
        <authorList>
            <person name="Paulsen S."/>
            <person name="Gram L.K."/>
        </authorList>
    </citation>
    <scope>NUCLEOTIDE SEQUENCE [LARGE SCALE GENOMIC DNA]</scope>
    <source>
        <strain evidence="1 2">S3895</strain>
    </source>
</reference>
<reference evidence="2" key="2">
    <citation type="submission" date="2019-06" db="EMBL/GenBank/DDBJ databases">
        <title>Co-occurence of chitin degradation, pigmentation and bioactivity in marine Pseudoalteromonas.</title>
        <authorList>
            <person name="Sonnenschein E.C."/>
            <person name="Bech P.K."/>
        </authorList>
    </citation>
    <scope>NUCLEOTIDE SEQUENCE [LARGE SCALE GENOMIC DNA]</scope>
    <source>
        <strain evidence="2">S3895</strain>
    </source>
</reference>
<accession>A0ABY2VZI7</accession>
<keyword evidence="2" id="KW-1185">Reference proteome</keyword>
<gene>
    <name evidence="1" type="ORF">CWC20_07545</name>
</gene>
<protein>
    <submittedName>
        <fullName evidence="1">Uncharacterized protein</fullName>
    </submittedName>
</protein>
<evidence type="ECO:0000313" key="1">
    <source>
        <dbReference type="EMBL" id="TMO75806.1"/>
    </source>
</evidence>